<comment type="caution">
    <text evidence="3">The sequence shown here is derived from an EMBL/GenBank/DDBJ whole genome shotgun (WGS) entry which is preliminary data.</text>
</comment>
<dbReference type="InterPro" id="IPR008503">
    <property type="entry name" value="Asp_endopeptidase"/>
</dbReference>
<dbReference type="RefSeq" id="WP_313832088.1">
    <property type="nucleotide sequence ID" value="NZ_JAQOUE010000001.1"/>
</dbReference>
<dbReference type="Pfam" id="PF05618">
    <property type="entry name" value="Zn_protease"/>
    <property type="match status" value="1"/>
</dbReference>
<reference evidence="3 4" key="1">
    <citation type="journal article" date="2023" name="ISME J.">
        <title>Cultivation and genomic characterization of novel and ubiquitous marine nitrite-oxidizing bacteria from the Nitrospirales.</title>
        <authorList>
            <person name="Mueller A.J."/>
            <person name="Daebeler A."/>
            <person name="Herbold C.W."/>
            <person name="Kirkegaard R.H."/>
            <person name="Daims H."/>
        </authorList>
    </citation>
    <scope>NUCLEOTIDE SEQUENCE [LARGE SCALE GENOMIC DNA]</scope>
    <source>
        <strain evidence="3 4">EB</strain>
    </source>
</reference>
<evidence type="ECO:0000313" key="3">
    <source>
        <dbReference type="EMBL" id="MDT7041740.1"/>
    </source>
</evidence>
<evidence type="ECO:0000256" key="1">
    <source>
        <dbReference type="SAM" id="Phobius"/>
    </source>
</evidence>
<dbReference type="Proteomes" id="UP001250932">
    <property type="component" value="Unassembled WGS sequence"/>
</dbReference>
<organism evidence="3 4">
    <name type="scientific">Candidatus Nitronereus thalassa</name>
    <dbReference type="NCBI Taxonomy" id="3020898"/>
    <lineage>
        <taxon>Bacteria</taxon>
        <taxon>Pseudomonadati</taxon>
        <taxon>Nitrospirota</taxon>
        <taxon>Nitrospiria</taxon>
        <taxon>Nitrospirales</taxon>
        <taxon>Nitrospiraceae</taxon>
        <taxon>Candidatus Nitronereus</taxon>
    </lineage>
</organism>
<dbReference type="PANTHER" id="PTHR38037">
    <property type="entry name" value="ZN_PROTEASE DOMAIN-CONTAINING PROTEIN"/>
    <property type="match status" value="1"/>
</dbReference>
<keyword evidence="4" id="KW-1185">Reference proteome</keyword>
<dbReference type="InterPro" id="IPR021109">
    <property type="entry name" value="Peptidase_aspartic_dom_sf"/>
</dbReference>
<feature type="domain" description="Retropepsin-like aspartic endopeptidase" evidence="2">
    <location>
        <begin position="47"/>
        <end position="178"/>
    </location>
</feature>
<sequence length="184" mass="20851">MMFPNRHNQSSNMPLGLGQGYWLVIALLTLALMGTGISPVLAKKAKIGWLEKVRVFPGQILMHAKIDTGADNSSIHATDIATFKKGEEEWVRFTLKSIDNQTTVMERPIFRTTQITRHGVPDEVRLVVKMGICLGTIYKEDMEVNLADRKNFEYKMLIGRSFLRGDTLVDPSKEFVHEPQCFPE</sequence>
<dbReference type="SUPFAM" id="SSF50630">
    <property type="entry name" value="Acid proteases"/>
    <property type="match status" value="1"/>
</dbReference>
<dbReference type="EMBL" id="JAQOUE010000001">
    <property type="protein sequence ID" value="MDT7041740.1"/>
    <property type="molecule type" value="Genomic_DNA"/>
</dbReference>
<feature type="transmembrane region" description="Helical" evidence="1">
    <location>
        <begin position="20"/>
        <end position="42"/>
    </location>
</feature>
<name>A0ABU3K5R7_9BACT</name>
<dbReference type="PANTHER" id="PTHR38037:SF2">
    <property type="entry name" value="ATP-DEPENDENT ZINC PROTEASE DOMAIN-CONTAINING PROTEIN-RELATED"/>
    <property type="match status" value="1"/>
</dbReference>
<gene>
    <name evidence="3" type="ORF">PPG34_05210</name>
</gene>
<keyword evidence="1" id="KW-1133">Transmembrane helix</keyword>
<dbReference type="Gene3D" id="2.40.70.10">
    <property type="entry name" value="Acid Proteases"/>
    <property type="match status" value="1"/>
</dbReference>
<proteinExistence type="predicted"/>
<evidence type="ECO:0000259" key="2">
    <source>
        <dbReference type="Pfam" id="PF05618"/>
    </source>
</evidence>
<protein>
    <submittedName>
        <fullName evidence="3">RimK/LysX family protein</fullName>
    </submittedName>
</protein>
<keyword evidence="1" id="KW-0472">Membrane</keyword>
<evidence type="ECO:0000313" key="4">
    <source>
        <dbReference type="Proteomes" id="UP001250932"/>
    </source>
</evidence>
<accession>A0ABU3K5R7</accession>
<keyword evidence="1" id="KW-0812">Transmembrane</keyword>